<evidence type="ECO:0000256" key="1">
    <source>
        <dbReference type="SAM" id="MobiDB-lite"/>
    </source>
</evidence>
<proteinExistence type="predicted"/>
<comment type="caution">
    <text evidence="3">The sequence shown here is derived from an EMBL/GenBank/DDBJ whole genome shotgun (WGS) entry which is preliminary data.</text>
</comment>
<gene>
    <name evidence="3" type="ORF">PF005_g24846</name>
</gene>
<feature type="compositionally biased region" description="Low complexity" evidence="1">
    <location>
        <begin position="94"/>
        <end position="107"/>
    </location>
</feature>
<evidence type="ECO:0000313" key="4">
    <source>
        <dbReference type="Proteomes" id="UP000433483"/>
    </source>
</evidence>
<organism evidence="3 4">
    <name type="scientific">Phytophthora fragariae</name>
    <dbReference type="NCBI Taxonomy" id="53985"/>
    <lineage>
        <taxon>Eukaryota</taxon>
        <taxon>Sar</taxon>
        <taxon>Stramenopiles</taxon>
        <taxon>Oomycota</taxon>
        <taxon>Peronosporomycetes</taxon>
        <taxon>Peronosporales</taxon>
        <taxon>Peronosporaceae</taxon>
        <taxon>Phytophthora</taxon>
    </lineage>
</organism>
<feature type="chain" id="PRO_5025496091" description="RxLR effector protein" evidence="2">
    <location>
        <begin position="24"/>
        <end position="303"/>
    </location>
</feature>
<dbReference type="EMBL" id="QXGB01002587">
    <property type="protein sequence ID" value="KAE9176629.1"/>
    <property type="molecule type" value="Genomic_DNA"/>
</dbReference>
<evidence type="ECO:0000256" key="2">
    <source>
        <dbReference type="SAM" id="SignalP"/>
    </source>
</evidence>
<keyword evidence="4" id="KW-1185">Reference proteome</keyword>
<reference evidence="3 4" key="1">
    <citation type="submission" date="2018-08" db="EMBL/GenBank/DDBJ databases">
        <title>Genomic investigation of the strawberry pathogen Phytophthora fragariae indicates pathogenicity is determined by transcriptional variation in three key races.</title>
        <authorList>
            <person name="Adams T.M."/>
            <person name="Armitage A.D."/>
            <person name="Sobczyk M.K."/>
            <person name="Bates H.J."/>
            <person name="Dunwell J.M."/>
            <person name="Nellist C.F."/>
            <person name="Harrison R.J."/>
        </authorList>
    </citation>
    <scope>NUCLEOTIDE SEQUENCE [LARGE SCALE GENOMIC DNA]</scope>
    <source>
        <strain evidence="3 4">NOV-27</strain>
    </source>
</reference>
<evidence type="ECO:0008006" key="5">
    <source>
        <dbReference type="Google" id="ProtNLM"/>
    </source>
</evidence>
<keyword evidence="2" id="KW-0732">Signal</keyword>
<name>A0A6A3W3N1_9STRA</name>
<sequence length="303" mass="29001">MNLTKIIAHLAVIAAAMGSLTEAGNINQHASQSRISDDDAFTKPEGPTPATAAPIVTPVPTTAGPIAPEAPSATPFAAPVHAAATPAPTPCATPAPTTNSAAENATPSPTTPSSEDAKQSKASNKTPGAKTSVASGSDDKGSLAPGGKSPKIEHGGEERTANGGDVNTSANTTGVGAGAGAGVGGGATGGVGASAGVGGRVGGATGGVGASAGVGGRVGGATGGVAAVLPLVLALVLVSAAEPLAELALALVSVDVSAERLAELARQSWARRRTDAGPPLVVAHLNCLKRLAELVRALESAAE</sequence>
<dbReference type="OrthoDB" id="129856at2759"/>
<accession>A0A6A3W3N1</accession>
<feature type="signal peptide" evidence="2">
    <location>
        <begin position="1"/>
        <end position="23"/>
    </location>
</feature>
<dbReference type="Proteomes" id="UP000433483">
    <property type="component" value="Unassembled WGS sequence"/>
</dbReference>
<feature type="region of interest" description="Disordered" evidence="1">
    <location>
        <begin position="28"/>
        <end position="171"/>
    </location>
</feature>
<evidence type="ECO:0000313" key="3">
    <source>
        <dbReference type="EMBL" id="KAE9176629.1"/>
    </source>
</evidence>
<protein>
    <recommendedName>
        <fullName evidence="5">RxLR effector protein</fullName>
    </recommendedName>
</protein>
<feature type="compositionally biased region" description="Low complexity" evidence="1">
    <location>
        <begin position="48"/>
        <end position="86"/>
    </location>
</feature>
<dbReference type="AlphaFoldDB" id="A0A6A3W3N1"/>
<feature type="compositionally biased region" description="Basic and acidic residues" evidence="1">
    <location>
        <begin position="150"/>
        <end position="160"/>
    </location>
</feature>